<evidence type="ECO:0000256" key="1">
    <source>
        <dbReference type="SAM" id="Coils"/>
    </source>
</evidence>
<keyword evidence="1" id="KW-0175">Coiled coil</keyword>
<dbReference type="Proteomes" id="UP000604046">
    <property type="component" value="Unassembled WGS sequence"/>
</dbReference>
<accession>A0A812KFH1</accession>
<gene>
    <name evidence="3" type="primary">PRN1</name>
    <name evidence="3" type="ORF">SNAT2548_LOCUS9224</name>
</gene>
<feature type="region of interest" description="Disordered" evidence="2">
    <location>
        <begin position="382"/>
        <end position="407"/>
    </location>
</feature>
<evidence type="ECO:0000313" key="3">
    <source>
        <dbReference type="EMBL" id="CAE7229412.1"/>
    </source>
</evidence>
<reference evidence="3" key="1">
    <citation type="submission" date="2021-02" db="EMBL/GenBank/DDBJ databases">
        <authorList>
            <person name="Dougan E. K."/>
            <person name="Rhodes N."/>
            <person name="Thang M."/>
            <person name="Chan C."/>
        </authorList>
    </citation>
    <scope>NUCLEOTIDE SEQUENCE</scope>
</reference>
<evidence type="ECO:0000256" key="2">
    <source>
        <dbReference type="SAM" id="MobiDB-lite"/>
    </source>
</evidence>
<dbReference type="EMBL" id="CAJNDS010000707">
    <property type="protein sequence ID" value="CAE7229412.1"/>
    <property type="molecule type" value="Genomic_DNA"/>
</dbReference>
<feature type="compositionally biased region" description="Basic residues" evidence="2">
    <location>
        <begin position="129"/>
        <end position="142"/>
    </location>
</feature>
<comment type="caution">
    <text evidence="3">The sequence shown here is derived from an EMBL/GenBank/DDBJ whole genome shotgun (WGS) entry which is preliminary data.</text>
</comment>
<name>A0A812KFH1_9DINO</name>
<sequence length="407" mass="45667">MELVDVWREKLERHLLHESLRAEQAELRLLEASTQGVEARSEGLQGSLAAALSKLEDLKQQLEKERQAKVGAQAEAQEAWEEVQRGQREEQRRILRSHVQVLRSWNARTRSRFRLRLRPHHPNPDHLPPHPHQHQHHPHQPHQPHPQPQDGNACGKDELKRELEGHLQWLHLHWLSWASASSRHVAPLEALSLEKATFDLRCWQQALHGLKQALQQATQAIQASDFNQEPALEASLLKANEILETVLSFFRSRANPASGASGAPANDTNSEVDSWHAAKDAAAWLVRGVLEVERRAAAHAAQRAFQEGLTESAEHLDVSENADVSHISHISHLSHSSAELLQKELLLEEAQEEEEEEELRHGELQLALLVARREDAELEAQKASQAAGAAKEEAAKRAVEAGAGECQ</sequence>
<evidence type="ECO:0000313" key="4">
    <source>
        <dbReference type="Proteomes" id="UP000604046"/>
    </source>
</evidence>
<protein>
    <submittedName>
        <fullName evidence="3">PRN1 protein</fullName>
    </submittedName>
</protein>
<feature type="region of interest" description="Disordered" evidence="2">
    <location>
        <begin position="117"/>
        <end position="155"/>
    </location>
</feature>
<proteinExistence type="predicted"/>
<dbReference type="OrthoDB" id="434491at2759"/>
<organism evidence="3 4">
    <name type="scientific">Symbiodinium natans</name>
    <dbReference type="NCBI Taxonomy" id="878477"/>
    <lineage>
        <taxon>Eukaryota</taxon>
        <taxon>Sar</taxon>
        <taxon>Alveolata</taxon>
        <taxon>Dinophyceae</taxon>
        <taxon>Suessiales</taxon>
        <taxon>Symbiodiniaceae</taxon>
        <taxon>Symbiodinium</taxon>
    </lineage>
</organism>
<dbReference type="AlphaFoldDB" id="A0A812KFH1"/>
<feature type="coiled-coil region" evidence="1">
    <location>
        <begin position="41"/>
        <end position="75"/>
    </location>
</feature>
<keyword evidence="4" id="KW-1185">Reference proteome</keyword>
<feature type="compositionally biased region" description="Basic and acidic residues" evidence="2">
    <location>
        <begin position="390"/>
        <end position="399"/>
    </location>
</feature>